<evidence type="ECO:0008006" key="10">
    <source>
        <dbReference type="Google" id="ProtNLM"/>
    </source>
</evidence>
<dbReference type="GO" id="GO:0030687">
    <property type="term" value="C:preribosome, large subunit precursor"/>
    <property type="evidence" value="ECO:0007669"/>
    <property type="project" value="TreeGrafter"/>
</dbReference>
<feature type="compositionally biased region" description="Basic residues" evidence="7">
    <location>
        <begin position="53"/>
        <end position="69"/>
    </location>
</feature>
<evidence type="ECO:0000256" key="2">
    <source>
        <dbReference type="ARBA" id="ARBA00004496"/>
    </source>
</evidence>
<accession>A0AAQ3RB23</accession>
<dbReference type="PANTHER" id="PTHR28280">
    <property type="entry name" value="SHUTTLING PRE-60S FACTOR ECM1"/>
    <property type="match status" value="1"/>
</dbReference>
<evidence type="ECO:0000256" key="5">
    <source>
        <dbReference type="ARBA" id="ARBA00022517"/>
    </source>
</evidence>
<sequence>MAKIAKVKKREVSFRSRAARRGSSPTTEIAKKPSVEETDYKPWLHSTQSAGISKKKKTKQLTRAQKARQQKGLEHGERNVDKLERKVAGSKAKRSKIDARRAAWEDLNDELVNVTGNSTTSKPIKNASKSEKPTKDVQAMEDVEIDEPALPQASIYLKETEKAEPVDAAVAEVEIDDIG</sequence>
<name>A0AAQ3RB23_9PEZI</name>
<dbReference type="InterPro" id="IPR053278">
    <property type="entry name" value="Pre-60S_factor_ECM1"/>
</dbReference>
<gene>
    <name evidence="8" type="ORF">R9X50_00478900</name>
</gene>
<evidence type="ECO:0000313" key="9">
    <source>
        <dbReference type="Proteomes" id="UP001303373"/>
    </source>
</evidence>
<dbReference type="AlphaFoldDB" id="A0AAQ3RB23"/>
<feature type="compositionally biased region" description="Basic and acidic residues" evidence="7">
    <location>
        <begin position="71"/>
        <end position="87"/>
    </location>
</feature>
<keyword evidence="6" id="KW-0539">Nucleus</keyword>
<dbReference type="Proteomes" id="UP001303373">
    <property type="component" value="Chromosome 7"/>
</dbReference>
<keyword evidence="4" id="KW-0963">Cytoplasm</keyword>
<evidence type="ECO:0000256" key="3">
    <source>
        <dbReference type="ARBA" id="ARBA00022448"/>
    </source>
</evidence>
<dbReference type="GO" id="GO:0005730">
    <property type="term" value="C:nucleolus"/>
    <property type="evidence" value="ECO:0007669"/>
    <property type="project" value="TreeGrafter"/>
</dbReference>
<dbReference type="GO" id="GO:0005737">
    <property type="term" value="C:cytoplasm"/>
    <property type="evidence" value="ECO:0007669"/>
    <property type="project" value="UniProtKB-SubCell"/>
</dbReference>
<dbReference type="EMBL" id="CP138586">
    <property type="protein sequence ID" value="WPH01935.1"/>
    <property type="molecule type" value="Genomic_DNA"/>
</dbReference>
<organism evidence="8 9">
    <name type="scientific">Acrodontium crateriforme</name>
    <dbReference type="NCBI Taxonomy" id="150365"/>
    <lineage>
        <taxon>Eukaryota</taxon>
        <taxon>Fungi</taxon>
        <taxon>Dikarya</taxon>
        <taxon>Ascomycota</taxon>
        <taxon>Pezizomycotina</taxon>
        <taxon>Dothideomycetes</taxon>
        <taxon>Dothideomycetidae</taxon>
        <taxon>Mycosphaerellales</taxon>
        <taxon>Teratosphaeriaceae</taxon>
        <taxon>Acrodontium</taxon>
    </lineage>
</organism>
<evidence type="ECO:0000313" key="8">
    <source>
        <dbReference type="EMBL" id="WPH01935.1"/>
    </source>
</evidence>
<evidence type="ECO:0000256" key="1">
    <source>
        <dbReference type="ARBA" id="ARBA00004123"/>
    </source>
</evidence>
<feature type="region of interest" description="Disordered" evidence="7">
    <location>
        <begin position="114"/>
        <end position="139"/>
    </location>
</feature>
<proteinExistence type="predicted"/>
<keyword evidence="3" id="KW-0813">Transport</keyword>
<keyword evidence="9" id="KW-1185">Reference proteome</keyword>
<dbReference type="GO" id="GO:0000055">
    <property type="term" value="P:ribosomal large subunit export from nucleus"/>
    <property type="evidence" value="ECO:0007669"/>
    <property type="project" value="TreeGrafter"/>
</dbReference>
<reference evidence="8 9" key="1">
    <citation type="submission" date="2023-11" db="EMBL/GenBank/DDBJ databases">
        <title>An acidophilic fungus is an integral part of prey digestion in a carnivorous sundew plant.</title>
        <authorList>
            <person name="Tsai I.J."/>
        </authorList>
    </citation>
    <scope>NUCLEOTIDE SEQUENCE [LARGE SCALE GENOMIC DNA]</scope>
    <source>
        <strain evidence="8">169a</strain>
    </source>
</reference>
<evidence type="ECO:0000256" key="6">
    <source>
        <dbReference type="ARBA" id="ARBA00023242"/>
    </source>
</evidence>
<dbReference type="Pfam" id="PF09135">
    <property type="entry name" value="Alb1"/>
    <property type="match status" value="1"/>
</dbReference>
<evidence type="ECO:0000256" key="4">
    <source>
        <dbReference type="ARBA" id="ARBA00022490"/>
    </source>
</evidence>
<comment type="subcellular location">
    <subcellularLocation>
        <location evidence="2">Cytoplasm</location>
    </subcellularLocation>
    <subcellularLocation>
        <location evidence="1">Nucleus</location>
    </subcellularLocation>
</comment>
<feature type="compositionally biased region" description="Polar residues" evidence="7">
    <location>
        <begin position="114"/>
        <end position="123"/>
    </location>
</feature>
<keyword evidence="5" id="KW-0690">Ribosome biogenesis</keyword>
<feature type="compositionally biased region" description="Basic and acidic residues" evidence="7">
    <location>
        <begin position="29"/>
        <end position="42"/>
    </location>
</feature>
<dbReference type="InterPro" id="IPR022784">
    <property type="entry name" value="Ribosome_bgen_Alb1"/>
</dbReference>
<evidence type="ECO:0000256" key="7">
    <source>
        <dbReference type="SAM" id="MobiDB-lite"/>
    </source>
</evidence>
<dbReference type="PANTHER" id="PTHR28280:SF1">
    <property type="entry name" value="SHUTTLING PRE-60S FACTOR ECM1"/>
    <property type="match status" value="1"/>
</dbReference>
<protein>
    <recommendedName>
        <fullName evidence="10">Ribosome biogenesis protein Alb1</fullName>
    </recommendedName>
</protein>
<feature type="region of interest" description="Disordered" evidence="7">
    <location>
        <begin position="1"/>
        <end position="98"/>
    </location>
</feature>